<sequence length="490" mass="50619">MGFERAAWPVRVWAGGVGGSLALTVAIGLLGPSAMVPALDGEAWQPPYSLGVRPDGHLVVAMAAAAILLGAVGLGAGLLALRRRVPAGGLWDARRLLVLGCAVAGVLAFLLPSGSADHLNYAAYGRIGALGHDPYATTPAMLPADPVAGAVEEWVNTPSVYGPVATAVQVAASLAGGESVRLTVFALALANAAAFAGTALLLHRFTGGDLRAALLWTVNPLVVYQLAAGMHVDTLAVVAVVASLVVRHRGVLAGVLLGAGIAVKVNVGLVALGHAWELRRSRARLAVVAATATATVAAAYALAGPHSLDQIGRASRSVSLATPWNMVQDALQRLIGPGGYVIWIQAGSLALLALLAWLLLAGMERHGAPEVAGAIVVAYLFAAPYALPWYDGLAFALLALAPASALDGFLVARLTALSLAYLPARVLDQPPDLLWLREVVRVRVAPWVLLALTVALAVWAWRRMRRGRREPGRRAGAPGPTRPASAAPRP</sequence>
<protein>
    <recommendedName>
        <fullName evidence="5">DUF2029 domain-containing protein</fullName>
    </recommendedName>
</protein>
<dbReference type="AlphaFoldDB" id="A0A840P3Z8"/>
<keyword evidence="2" id="KW-0812">Transmembrane</keyword>
<organism evidence="3 4">
    <name type="scientific">Thermocatellispora tengchongensis</name>
    <dbReference type="NCBI Taxonomy" id="1073253"/>
    <lineage>
        <taxon>Bacteria</taxon>
        <taxon>Bacillati</taxon>
        <taxon>Actinomycetota</taxon>
        <taxon>Actinomycetes</taxon>
        <taxon>Streptosporangiales</taxon>
        <taxon>Streptosporangiaceae</taxon>
        <taxon>Thermocatellispora</taxon>
    </lineage>
</organism>
<feature type="compositionally biased region" description="Low complexity" evidence="1">
    <location>
        <begin position="474"/>
        <end position="490"/>
    </location>
</feature>
<feature type="transmembrane region" description="Helical" evidence="2">
    <location>
        <begin position="340"/>
        <end position="359"/>
    </location>
</feature>
<dbReference type="GO" id="GO:0016758">
    <property type="term" value="F:hexosyltransferase activity"/>
    <property type="evidence" value="ECO:0007669"/>
    <property type="project" value="InterPro"/>
</dbReference>
<gene>
    <name evidence="3" type="ORF">HNP84_000453</name>
</gene>
<keyword evidence="2" id="KW-0472">Membrane</keyword>
<evidence type="ECO:0000313" key="4">
    <source>
        <dbReference type="Proteomes" id="UP000578449"/>
    </source>
</evidence>
<feature type="transmembrane region" description="Helical" evidence="2">
    <location>
        <begin position="93"/>
        <end position="111"/>
    </location>
</feature>
<evidence type="ECO:0000256" key="1">
    <source>
        <dbReference type="SAM" id="MobiDB-lite"/>
    </source>
</evidence>
<comment type="caution">
    <text evidence="3">The sequence shown here is derived from an EMBL/GenBank/DDBJ whole genome shotgun (WGS) entry which is preliminary data.</text>
</comment>
<feature type="region of interest" description="Disordered" evidence="1">
    <location>
        <begin position="470"/>
        <end position="490"/>
    </location>
</feature>
<feature type="transmembrane region" description="Helical" evidence="2">
    <location>
        <begin position="251"/>
        <end position="273"/>
    </location>
</feature>
<dbReference type="RefSeq" id="WP_376771810.1">
    <property type="nucleotide sequence ID" value="NZ_JACHGN010000001.1"/>
</dbReference>
<evidence type="ECO:0000256" key="2">
    <source>
        <dbReference type="SAM" id="Phobius"/>
    </source>
</evidence>
<dbReference type="Pfam" id="PF26314">
    <property type="entry name" value="MptA_B_family"/>
    <property type="match status" value="1"/>
</dbReference>
<feature type="transmembrane region" description="Helical" evidence="2">
    <location>
        <begin position="12"/>
        <end position="36"/>
    </location>
</feature>
<feature type="transmembrane region" description="Helical" evidence="2">
    <location>
        <begin position="444"/>
        <end position="461"/>
    </location>
</feature>
<feature type="transmembrane region" description="Helical" evidence="2">
    <location>
        <begin position="182"/>
        <end position="202"/>
    </location>
</feature>
<feature type="transmembrane region" description="Helical" evidence="2">
    <location>
        <begin position="285"/>
        <end position="303"/>
    </location>
</feature>
<name>A0A840P3Z8_9ACTN</name>
<feature type="transmembrane region" description="Helical" evidence="2">
    <location>
        <begin position="56"/>
        <end position="81"/>
    </location>
</feature>
<accession>A0A840P3Z8</accession>
<evidence type="ECO:0008006" key="5">
    <source>
        <dbReference type="Google" id="ProtNLM"/>
    </source>
</evidence>
<dbReference type="GO" id="GO:0005886">
    <property type="term" value="C:plasma membrane"/>
    <property type="evidence" value="ECO:0007669"/>
    <property type="project" value="UniProtKB-SubCell"/>
</dbReference>
<dbReference type="EMBL" id="JACHGN010000001">
    <property type="protein sequence ID" value="MBB5130765.1"/>
    <property type="molecule type" value="Genomic_DNA"/>
</dbReference>
<evidence type="ECO:0000313" key="3">
    <source>
        <dbReference type="EMBL" id="MBB5130765.1"/>
    </source>
</evidence>
<keyword evidence="4" id="KW-1185">Reference proteome</keyword>
<reference evidence="3 4" key="1">
    <citation type="submission" date="2020-08" db="EMBL/GenBank/DDBJ databases">
        <title>Genomic Encyclopedia of Type Strains, Phase IV (KMG-IV): sequencing the most valuable type-strain genomes for metagenomic binning, comparative biology and taxonomic classification.</title>
        <authorList>
            <person name="Goeker M."/>
        </authorList>
    </citation>
    <scope>NUCLEOTIDE SEQUENCE [LARGE SCALE GENOMIC DNA]</scope>
    <source>
        <strain evidence="3 4">DSM 45615</strain>
    </source>
</reference>
<keyword evidence="2" id="KW-1133">Transmembrane helix</keyword>
<feature type="transmembrane region" description="Helical" evidence="2">
    <location>
        <begin position="371"/>
        <end position="390"/>
    </location>
</feature>
<dbReference type="Proteomes" id="UP000578449">
    <property type="component" value="Unassembled WGS sequence"/>
</dbReference>
<proteinExistence type="predicted"/>
<feature type="transmembrane region" description="Helical" evidence="2">
    <location>
        <begin position="222"/>
        <end position="245"/>
    </location>
</feature>